<keyword evidence="4" id="KW-1185">Reference proteome</keyword>
<feature type="region of interest" description="Disordered" evidence="1">
    <location>
        <begin position="185"/>
        <end position="222"/>
    </location>
</feature>
<dbReference type="GO" id="GO:0000127">
    <property type="term" value="C:transcription factor TFIIIC complex"/>
    <property type="evidence" value="ECO:0007669"/>
    <property type="project" value="InterPro"/>
</dbReference>
<proteinExistence type="predicted"/>
<dbReference type="InterPro" id="IPR044210">
    <property type="entry name" value="Tfc3-like"/>
</dbReference>
<dbReference type="GO" id="GO:0006384">
    <property type="term" value="P:transcription initiation at RNA polymerase III promoter"/>
    <property type="evidence" value="ECO:0007669"/>
    <property type="project" value="InterPro"/>
</dbReference>
<dbReference type="AlphaFoldDB" id="A0AAN8U7U2"/>
<reference evidence="3 4" key="1">
    <citation type="submission" date="2023-12" db="EMBL/GenBank/DDBJ databases">
        <title>A high-quality genome assembly for Dillenia turbinata (Dilleniales).</title>
        <authorList>
            <person name="Chanderbali A."/>
        </authorList>
    </citation>
    <scope>NUCLEOTIDE SEQUENCE [LARGE SCALE GENOMIC DNA]</scope>
    <source>
        <strain evidence="3">LSX21</strain>
        <tissue evidence="3">Leaf</tissue>
    </source>
</reference>
<feature type="compositionally biased region" description="Basic and acidic residues" evidence="1">
    <location>
        <begin position="185"/>
        <end position="208"/>
    </location>
</feature>
<evidence type="ECO:0000313" key="4">
    <source>
        <dbReference type="Proteomes" id="UP001370490"/>
    </source>
</evidence>
<dbReference type="GO" id="GO:0003677">
    <property type="term" value="F:DNA binding"/>
    <property type="evidence" value="ECO:0007669"/>
    <property type="project" value="InterPro"/>
</dbReference>
<gene>
    <name evidence="3" type="ORF">RJ641_023966</name>
</gene>
<dbReference type="PANTHER" id="PTHR15180:SF1">
    <property type="entry name" value="GENERAL TRANSCRIPTION FACTOR 3C POLYPEPTIDE 1"/>
    <property type="match status" value="1"/>
</dbReference>
<evidence type="ECO:0000256" key="1">
    <source>
        <dbReference type="SAM" id="MobiDB-lite"/>
    </source>
</evidence>
<comment type="caution">
    <text evidence="3">The sequence shown here is derived from an EMBL/GenBank/DDBJ whole genome shotgun (WGS) entry which is preliminary data.</text>
</comment>
<feature type="compositionally biased region" description="Basic and acidic residues" evidence="1">
    <location>
        <begin position="464"/>
        <end position="476"/>
    </location>
</feature>
<sequence length="635" mass="70220">ETGFHSEYGESYDESHRGDTGRRSCRLPQKFIKLLNEGACLSQHVYKSLAVSNAVELYKLIFLSSSTTPAVSSLLAETLRHYSERDLFAAFSYLREKKVMIGGNGSQPFVLSQRFLASLSSSPFPRDTGKRAAKFASWLNERERDLVEQGIDLPAELQCGDIFHLFALVSSGELFVSPHLPDKGVGEVEDTRSSKRKSDENESSENNKSKKPKFTSPMEGEVISRREKGFPGVKVSVARATISGANALELFKEGKIYADDIFIEKSDKGVRCDGLYGDDISSIASHSGHRKATPETSHGGVFAGGSGKTLWEAMTSYTKELMVLSSDQEPPCPLGPEMFTTAYTAIQRAGDQGLGLKELSEVLDLQGVMTPELIVEVLQAFGCVLKVNAFDSVRIVDVLYKPKYFLVSVSGGPRSVKLASAMKSVEINCNLQSENHQTDGTDFERMNKNEGEVHKVTILNLPEEVSRPSDRSHTSSDPEASVQENSISLGRENESETWNSPADDSRQWKPILPWINGDGSINMIVFRGLTRRILGIVMQNPGILEVLSLMTIFPGCNSMDKDDVILRMDVLNPQSCRKLLELMILDNHLIVRKMHQSIANEPPAILGSLLGSKFRKPKMIVREHFFANPMSTSLL</sequence>
<feature type="non-terminal residue" evidence="3">
    <location>
        <position position="1"/>
    </location>
</feature>
<dbReference type="Proteomes" id="UP001370490">
    <property type="component" value="Unassembled WGS sequence"/>
</dbReference>
<dbReference type="PANTHER" id="PTHR15180">
    <property type="entry name" value="GENERAL TRANSCRIPTION FACTOR 3C POLYPEPTIDE 1"/>
    <property type="match status" value="1"/>
</dbReference>
<feature type="region of interest" description="Disordered" evidence="1">
    <location>
        <begin position="464"/>
        <end position="504"/>
    </location>
</feature>
<evidence type="ECO:0000259" key="2">
    <source>
        <dbReference type="Pfam" id="PF20222"/>
    </source>
</evidence>
<feature type="compositionally biased region" description="Basic and acidic residues" evidence="1">
    <location>
        <begin position="13"/>
        <end position="22"/>
    </location>
</feature>
<accession>A0AAN8U7U2</accession>
<feature type="compositionally biased region" description="Polar residues" evidence="1">
    <location>
        <begin position="477"/>
        <end position="488"/>
    </location>
</feature>
<dbReference type="EMBL" id="JBAMMX010000028">
    <property type="protein sequence ID" value="KAK6911873.1"/>
    <property type="molecule type" value="Genomic_DNA"/>
</dbReference>
<feature type="domain" description="Transcription factor tau subunit sfc3/Tfc3 C-terminal" evidence="2">
    <location>
        <begin position="24"/>
        <end position="188"/>
    </location>
</feature>
<name>A0AAN8U7U2_9MAGN</name>
<protein>
    <recommendedName>
        <fullName evidence="2">Transcription factor tau subunit sfc3/Tfc3 C-terminal domain-containing protein</fullName>
    </recommendedName>
</protein>
<dbReference type="InterPro" id="IPR046488">
    <property type="entry name" value="Sfc3/Tfc3_C"/>
</dbReference>
<organism evidence="3 4">
    <name type="scientific">Dillenia turbinata</name>
    <dbReference type="NCBI Taxonomy" id="194707"/>
    <lineage>
        <taxon>Eukaryota</taxon>
        <taxon>Viridiplantae</taxon>
        <taxon>Streptophyta</taxon>
        <taxon>Embryophyta</taxon>
        <taxon>Tracheophyta</taxon>
        <taxon>Spermatophyta</taxon>
        <taxon>Magnoliopsida</taxon>
        <taxon>eudicotyledons</taxon>
        <taxon>Gunneridae</taxon>
        <taxon>Pentapetalae</taxon>
        <taxon>Dilleniales</taxon>
        <taxon>Dilleniaceae</taxon>
        <taxon>Dillenia</taxon>
    </lineage>
</organism>
<dbReference type="GO" id="GO:0042791">
    <property type="term" value="P:5S class rRNA transcription by RNA polymerase III"/>
    <property type="evidence" value="ECO:0007669"/>
    <property type="project" value="TreeGrafter"/>
</dbReference>
<evidence type="ECO:0000313" key="3">
    <source>
        <dbReference type="EMBL" id="KAK6911873.1"/>
    </source>
</evidence>
<feature type="region of interest" description="Disordered" evidence="1">
    <location>
        <begin position="1"/>
        <end position="22"/>
    </location>
</feature>
<dbReference type="Pfam" id="PF20222">
    <property type="entry name" value="DUF6581"/>
    <property type="match status" value="1"/>
</dbReference>